<feature type="compositionally biased region" description="Basic and acidic residues" evidence="1">
    <location>
        <begin position="84"/>
        <end position="97"/>
    </location>
</feature>
<protein>
    <recommendedName>
        <fullName evidence="2">HTH cro/C1-type domain-containing protein</fullName>
    </recommendedName>
</protein>
<evidence type="ECO:0000259" key="2">
    <source>
        <dbReference type="PROSITE" id="PS50943"/>
    </source>
</evidence>
<dbReference type="Gene3D" id="1.10.260.40">
    <property type="entry name" value="lambda repressor-like DNA-binding domains"/>
    <property type="match status" value="1"/>
</dbReference>
<dbReference type="InterPro" id="IPR001387">
    <property type="entry name" value="Cro/C1-type_HTH"/>
</dbReference>
<dbReference type="SMART" id="SM00530">
    <property type="entry name" value="HTH_XRE"/>
    <property type="match status" value="1"/>
</dbReference>
<dbReference type="GO" id="GO:0003677">
    <property type="term" value="F:DNA binding"/>
    <property type="evidence" value="ECO:0007669"/>
    <property type="project" value="InterPro"/>
</dbReference>
<dbReference type="PROSITE" id="PS50943">
    <property type="entry name" value="HTH_CROC1"/>
    <property type="match status" value="1"/>
</dbReference>
<dbReference type="SUPFAM" id="SSF47413">
    <property type="entry name" value="lambda repressor-like DNA-binding domains"/>
    <property type="match status" value="1"/>
</dbReference>
<dbReference type="EMBL" id="CCRH01000007">
    <property type="protein sequence ID" value="CDZ35561.1"/>
    <property type="molecule type" value="Genomic_DNA"/>
</dbReference>
<dbReference type="InterPro" id="IPR010982">
    <property type="entry name" value="Lambda_DNA-bd_dom_sf"/>
</dbReference>
<accession>A0A0T7FKN1</accession>
<gene>
    <name evidence="3" type="ORF">NGAL_HAMBI1145_29060</name>
</gene>
<name>A0A0T7FKN1_NEOGA</name>
<organism evidence="3 4">
    <name type="scientific">Neorhizobium galegae bv. officinalis</name>
    <dbReference type="NCBI Taxonomy" id="323656"/>
    <lineage>
        <taxon>Bacteria</taxon>
        <taxon>Pseudomonadati</taxon>
        <taxon>Pseudomonadota</taxon>
        <taxon>Alphaproteobacteria</taxon>
        <taxon>Hyphomicrobiales</taxon>
        <taxon>Rhizobiaceae</taxon>
        <taxon>Rhizobium/Agrobacterium group</taxon>
        <taxon>Neorhizobium</taxon>
    </lineage>
</organism>
<dbReference type="CDD" id="cd00093">
    <property type="entry name" value="HTH_XRE"/>
    <property type="match status" value="1"/>
</dbReference>
<sequence length="97" mass="10518">MDSTSEIMQVLRAARALLGLSQEELAQLSGVSRQIVIRIEKGEANILVDALDKVRKSLEMQGVVFLPASRSHGPGIALGRSPSHPREENATDVADER</sequence>
<dbReference type="Proteomes" id="UP000046176">
    <property type="component" value="Unassembled WGS sequence"/>
</dbReference>
<proteinExistence type="predicted"/>
<dbReference type="AlphaFoldDB" id="A0A0T7FKN1"/>
<dbReference type="OrthoDB" id="2986852at2"/>
<dbReference type="Pfam" id="PF01381">
    <property type="entry name" value="HTH_3"/>
    <property type="match status" value="1"/>
</dbReference>
<evidence type="ECO:0000313" key="3">
    <source>
        <dbReference type="EMBL" id="CDZ35561.1"/>
    </source>
</evidence>
<evidence type="ECO:0000256" key="1">
    <source>
        <dbReference type="SAM" id="MobiDB-lite"/>
    </source>
</evidence>
<reference evidence="3 4" key="1">
    <citation type="submission" date="2014-08" db="EMBL/GenBank/DDBJ databases">
        <authorList>
            <person name="Chen Y.-H."/>
        </authorList>
    </citation>
    <scope>NUCLEOTIDE SEQUENCE [LARGE SCALE GENOMIC DNA]</scope>
</reference>
<feature type="domain" description="HTH cro/C1-type" evidence="2">
    <location>
        <begin position="11"/>
        <end position="65"/>
    </location>
</feature>
<feature type="region of interest" description="Disordered" evidence="1">
    <location>
        <begin position="71"/>
        <end position="97"/>
    </location>
</feature>
<evidence type="ECO:0000313" key="4">
    <source>
        <dbReference type="Proteomes" id="UP000046176"/>
    </source>
</evidence>